<feature type="compositionally biased region" description="Polar residues" evidence="1">
    <location>
        <begin position="1353"/>
        <end position="1369"/>
    </location>
</feature>
<feature type="region of interest" description="Disordered" evidence="1">
    <location>
        <begin position="866"/>
        <end position="919"/>
    </location>
</feature>
<feature type="region of interest" description="Disordered" evidence="1">
    <location>
        <begin position="251"/>
        <end position="283"/>
    </location>
</feature>
<dbReference type="GO" id="GO:0005826">
    <property type="term" value="C:actomyosin contractile ring"/>
    <property type="evidence" value="ECO:0007669"/>
    <property type="project" value="TreeGrafter"/>
</dbReference>
<accession>A0A2M4CG11</accession>
<reference evidence="3" key="1">
    <citation type="submission" date="2018-01" db="EMBL/GenBank/DDBJ databases">
        <title>An insight into the sialome of Amazonian anophelines.</title>
        <authorList>
            <person name="Ribeiro J.M."/>
            <person name="Scarpassa V."/>
            <person name="Calvo E."/>
        </authorList>
    </citation>
    <scope>NUCLEOTIDE SEQUENCE</scope>
</reference>
<dbReference type="SUPFAM" id="SSF50729">
    <property type="entry name" value="PH domain-like"/>
    <property type="match status" value="1"/>
</dbReference>
<feature type="compositionally biased region" description="Polar residues" evidence="1">
    <location>
        <begin position="1533"/>
        <end position="1544"/>
    </location>
</feature>
<organism evidence="3">
    <name type="scientific">Anopheles darlingi</name>
    <name type="common">Mosquito</name>
    <dbReference type="NCBI Taxonomy" id="43151"/>
    <lineage>
        <taxon>Eukaryota</taxon>
        <taxon>Metazoa</taxon>
        <taxon>Ecdysozoa</taxon>
        <taxon>Arthropoda</taxon>
        <taxon>Hexapoda</taxon>
        <taxon>Insecta</taxon>
        <taxon>Pterygota</taxon>
        <taxon>Neoptera</taxon>
        <taxon>Endopterygota</taxon>
        <taxon>Diptera</taxon>
        <taxon>Nematocera</taxon>
        <taxon>Culicoidea</taxon>
        <taxon>Culicidae</taxon>
        <taxon>Anophelinae</taxon>
        <taxon>Anopheles</taxon>
    </lineage>
</organism>
<feature type="region of interest" description="Disordered" evidence="1">
    <location>
        <begin position="1148"/>
        <end position="1195"/>
    </location>
</feature>
<dbReference type="InterPro" id="IPR011993">
    <property type="entry name" value="PH-like_dom_sf"/>
</dbReference>
<feature type="region of interest" description="Disordered" evidence="1">
    <location>
        <begin position="1066"/>
        <end position="1091"/>
    </location>
</feature>
<dbReference type="GO" id="GO:0031106">
    <property type="term" value="P:septin ring organization"/>
    <property type="evidence" value="ECO:0007669"/>
    <property type="project" value="TreeGrafter"/>
</dbReference>
<dbReference type="CDD" id="cd01263">
    <property type="entry name" value="PH_anillin"/>
    <property type="match status" value="1"/>
</dbReference>
<feature type="compositionally biased region" description="Low complexity" evidence="1">
    <location>
        <begin position="1729"/>
        <end position="1745"/>
    </location>
</feature>
<feature type="region of interest" description="Disordered" evidence="1">
    <location>
        <begin position="549"/>
        <end position="577"/>
    </location>
</feature>
<feature type="compositionally biased region" description="Polar residues" evidence="1">
    <location>
        <begin position="833"/>
        <end position="842"/>
    </location>
</feature>
<dbReference type="Gene3D" id="2.30.29.30">
    <property type="entry name" value="Pleckstrin-homology domain (PH domain)/Phosphotyrosine-binding domain (PTB)"/>
    <property type="match status" value="1"/>
</dbReference>
<dbReference type="SMART" id="SM00233">
    <property type="entry name" value="PH"/>
    <property type="match status" value="1"/>
</dbReference>
<feature type="compositionally biased region" description="Polar residues" evidence="1">
    <location>
        <begin position="184"/>
        <end position="198"/>
    </location>
</feature>
<feature type="compositionally biased region" description="Acidic residues" evidence="1">
    <location>
        <begin position="1415"/>
        <end position="1426"/>
    </location>
</feature>
<feature type="compositionally biased region" description="Polar residues" evidence="1">
    <location>
        <begin position="145"/>
        <end position="166"/>
    </location>
</feature>
<feature type="region of interest" description="Disordered" evidence="1">
    <location>
        <begin position="1777"/>
        <end position="1825"/>
    </location>
</feature>
<dbReference type="EMBL" id="GGFL01000076">
    <property type="protein sequence ID" value="MBW64254.1"/>
    <property type="molecule type" value="Transcribed_RNA"/>
</dbReference>
<dbReference type="PANTHER" id="PTHR21538:SF23">
    <property type="entry name" value="ANILLIN"/>
    <property type="match status" value="1"/>
</dbReference>
<feature type="compositionally biased region" description="Acidic residues" evidence="1">
    <location>
        <begin position="404"/>
        <end position="427"/>
    </location>
</feature>
<feature type="compositionally biased region" description="Polar residues" evidence="1">
    <location>
        <begin position="1377"/>
        <end position="1394"/>
    </location>
</feature>
<dbReference type="GO" id="GO:0000915">
    <property type="term" value="P:actomyosin contractile ring assembly"/>
    <property type="evidence" value="ECO:0007669"/>
    <property type="project" value="TreeGrafter"/>
</dbReference>
<dbReference type="VEuPathDB" id="VectorBase:ADAR2_001957"/>
<proteinExistence type="predicted"/>
<feature type="compositionally biased region" description="Polar residues" evidence="1">
    <location>
        <begin position="705"/>
        <end position="722"/>
    </location>
</feature>
<feature type="compositionally biased region" description="Polar residues" evidence="1">
    <location>
        <begin position="477"/>
        <end position="492"/>
    </location>
</feature>
<feature type="compositionally biased region" description="Polar residues" evidence="1">
    <location>
        <begin position="1577"/>
        <end position="1602"/>
    </location>
</feature>
<feature type="region of interest" description="Disordered" evidence="1">
    <location>
        <begin position="617"/>
        <end position="664"/>
    </location>
</feature>
<dbReference type="GO" id="GO:0000281">
    <property type="term" value="P:mitotic cytokinesis"/>
    <property type="evidence" value="ECO:0007669"/>
    <property type="project" value="TreeGrafter"/>
</dbReference>
<dbReference type="InterPro" id="IPR001849">
    <property type="entry name" value="PH_domain"/>
</dbReference>
<evidence type="ECO:0000256" key="1">
    <source>
        <dbReference type="SAM" id="MobiDB-lite"/>
    </source>
</evidence>
<feature type="region of interest" description="Disordered" evidence="1">
    <location>
        <begin position="332"/>
        <end position="516"/>
    </location>
</feature>
<feature type="region of interest" description="Disordered" evidence="1">
    <location>
        <begin position="1577"/>
        <end position="1608"/>
    </location>
</feature>
<feature type="region of interest" description="Disordered" evidence="1">
    <location>
        <begin position="145"/>
        <end position="199"/>
    </location>
</feature>
<feature type="compositionally biased region" description="Low complexity" evidence="1">
    <location>
        <begin position="1785"/>
        <end position="1799"/>
    </location>
</feature>
<feature type="region of interest" description="Disordered" evidence="1">
    <location>
        <begin position="696"/>
        <end position="791"/>
    </location>
</feature>
<feature type="region of interest" description="Disordered" evidence="1">
    <location>
        <begin position="1340"/>
        <end position="1481"/>
    </location>
</feature>
<feature type="compositionally biased region" description="Basic and acidic residues" evidence="1">
    <location>
        <begin position="442"/>
        <end position="451"/>
    </location>
</feature>
<feature type="compositionally biased region" description="Basic and acidic residues" evidence="1">
    <location>
        <begin position="1405"/>
        <end position="1414"/>
    </location>
</feature>
<dbReference type="VEuPathDB" id="VectorBase:ADAC008649"/>
<feature type="compositionally biased region" description="Basic and acidic residues" evidence="1">
    <location>
        <begin position="1803"/>
        <end position="1816"/>
    </location>
</feature>
<dbReference type="InterPro" id="IPR037840">
    <property type="entry name" value="PH_Anillin"/>
</dbReference>
<name>A0A2M4CG11_ANODA</name>
<feature type="region of interest" description="Disordered" evidence="1">
    <location>
        <begin position="977"/>
        <end position="1007"/>
    </location>
</feature>
<protein>
    <submittedName>
        <fullName evidence="3">Putative actin-binding protein anillin</fullName>
    </submittedName>
</protein>
<dbReference type="PANTHER" id="PTHR21538">
    <property type="entry name" value="ANILLIN/RHOTEKIN RTKN"/>
    <property type="match status" value="1"/>
</dbReference>
<feature type="compositionally biased region" description="Polar residues" evidence="1">
    <location>
        <begin position="252"/>
        <end position="262"/>
    </location>
</feature>
<dbReference type="PROSITE" id="PS50003">
    <property type="entry name" value="PH_DOMAIN"/>
    <property type="match status" value="1"/>
</dbReference>
<sequence>MAASFWRKQQETADQDANDLHECSRIPESLATQQQHQRAPAESYRKAIQNEEEEGGGEERPRQNRLASARNPAILDALDSLHRSLLFSNLKFDTAEKEQTLDAGCLSQDSAKEQPAAGQSCIVHQPRPLDPTIAKVNIAQGTSATASFQSTNAPETKCSEWSGSRISDSDDTDDDTVDWKQESSSDGGPDPNNNTSGNRVKMMVQKYDKGKAGARAVVCASDHHPDAHCIVKVNPGDRLRSSVGFEGETSDFESASVTSGSSMAADDVGRRSVRTSSAFSEGSRDVASIDRFDMGMVEQAGIEHRNAPVATAAAAAAGHSTKITININCRCDTDPRRTSKATAGGEEEANKENVHTNRCSGAHHAQSTKLSRTEFEKAQSVKQRKSNETKPTLPKASPTVQLDGVEDETENEELMVLENGEQEEDSSEGGFDVMDQAEPSDEALHNTDRHRYSAGSGRYCQSPEDEEYLDCDELRNESTLSFYEEATSQPVTPQDPAKRSSTTGSHKEAEDDDKPMISIVQELAEDQREVMSTITLNKAQIKAMQEYNDKLTMTKSKPDEEEKPEKRRKSYEGTKKRHGKVNFNRQQRIMDDNFCNEVLDSAIHFDRLYGLNHATHKPSAMEGDEESLPTCSPTGDPAREECFSDPGLCSGGLTSPGEESFDSSVSLGKLEGKARYSGRTVGRLMLARLKKLHHHAIGSAKPGRGNNNVAGSEVSTSSSLLHTSGPKKPPRTFADSPKRSSTTTRKQEASAPIVAPSCPKREDLDGSDPLNGHIGWKVDQQSHSRPKSHQVGWTVPAVSEAKNQSIPEQVYNMLHYSEDESRKQLIRKGNSKAVPQQQSTSAGGAKGSRTVANAAESKLGPRLYIDTVDGVGNVDNGEPKTPPHRRHSSSTDFERFARESNVKSTPHRREQREGMQTSISSATTRRILEEFLSEERAAQYAAAATHRGKLNVGERRRRTTGGIFERRRLQQENFLDDARRTNHEPRRKMRKSAPAAPTTSHRHTAPDVVDGPVLQRASSRSSVATAGKIAKRRTFRKAVPLLKHTRSIFEASKKKILAIKKFETPKKSNNVPPVDEWDGPSMPHDPNINRNSSVKKKHALHHKHLGYTPDNLRCKSCCRSAQTEQFLNEERIAPPKRIANVHAVVAGSSVNGSSSKQQPPQSQSQQRRRTASPNERSDEAAPSPSPPKVTKSLNDRKFMKSLRNLKISPRKFFRFASSADATASQQCATVSSKEATASHGLGEFHSFDDLNLDSVAHMGDFLSNIRQIVERPTTNGVDRGSPGSHLASTIDGEPIYQEISPKKGNKMVLNEFISSETNKRYLMVNNDPNILYATVSKPTARDRATLPRARSLTDVTGTGVSDPVETSTPVRKPLNNICKSQVKPTNRQRVSLSPRTAIRRASPQRSRDSSRDSETTEDGEEEELENDASHLYRTALTGTSYRSCDNGRSRRSTSTTSNSTRRSLFSPDKSFRSPRHVTDDDDHDISVLQQEQDRAVPQQQKGLIDQQVQESLIVRERAEERYSAVRLEHERFQQQPSHSLNRNGSGVRRLTPRADSEQSFAFEKDIIVEVDYMGNTLSTGESESQLSRGFRNSSGGRKTTNKIAPIGSFDTDGEIESLHRYQDQEISELVSSLHNNVTLSDIGTLETGSSVAGEESVGYDTVDFVVPSCSHQQQQHMSARFEGTGISEELPKNDPRNLTVNTEDASKLISQVDNDSTYYTSHPSPPMMGSPSSGKHSSSSASSGAAVMRNLKEKLRASFRKSKSFIKTERQRITALIREERTGDSKYSSSSSCSSSSTSPRRQQQERHEADTHDTTYRSLAPDDSQARIAAGSVTELSNRYMAKLMAQVQQQRDAQKQLKQALAICRTTREFECSTELIEAERLLLLATLKETAARNVLNNIDYATNGLTLADRKRVGRVALNHFEFPLKQTALADTLFNYFYIVVCTYKNEVKATSARERRTDGRVCFRDCEIEFQDLDADYEIRAEVFVLRLRKNAKNISFENRYQLDKDSKNTATCPSPSKFRRAGKMLSFRSSLPKNFDFDNELSRFKSQGYLTLTSSTLAAANVVDVGGEEEARTPSPLGQTIDGTYLTAVTNQSADMTTSSVLITGVETTNNPYYSVSSNFQRMVRRQGSHNVFLVEDFKYLAFDSMAYSSNMTGTIGMSIASEVHFESSEVSGFLDVGSKVNDQISWNRRWCKMNGFTMEFWNYPQECHEKQPVQCIDLVRCLNERIELADRSICSRTRTMKIDIFAAKAAGSGMSCSSSGIGSYRSTGGTSTTSPSSDRSNVSYHLLAADSQTELNRWMHELNRVVKFLKEWKI</sequence>
<evidence type="ECO:0000313" key="3">
    <source>
        <dbReference type="EMBL" id="MBW64254.1"/>
    </source>
</evidence>
<feature type="region of interest" description="Disordered" evidence="1">
    <location>
        <begin position="827"/>
        <end position="851"/>
    </location>
</feature>
<feature type="region of interest" description="Disordered" evidence="1">
    <location>
        <begin position="1715"/>
        <end position="1745"/>
    </location>
</feature>
<feature type="compositionally biased region" description="Basic and acidic residues" evidence="1">
    <location>
        <begin position="892"/>
        <end position="913"/>
    </location>
</feature>
<evidence type="ECO:0000259" key="2">
    <source>
        <dbReference type="PROSITE" id="PS50003"/>
    </source>
</evidence>
<dbReference type="InterPro" id="IPR051364">
    <property type="entry name" value="Cytokinesis/Rho-signaling"/>
</dbReference>
<feature type="domain" description="PH" evidence="2">
    <location>
        <begin position="2175"/>
        <end position="2315"/>
    </location>
</feature>
<feature type="compositionally biased region" description="Basic and acidic residues" evidence="1">
    <location>
        <begin position="556"/>
        <end position="574"/>
    </location>
</feature>
<feature type="compositionally biased region" description="Low complexity" evidence="1">
    <location>
        <begin position="1452"/>
        <end position="1463"/>
    </location>
</feature>
<feature type="region of interest" description="Disordered" evidence="1">
    <location>
        <begin position="1"/>
        <end position="68"/>
    </location>
</feature>
<feature type="region of interest" description="Disordered" evidence="1">
    <location>
        <begin position="1533"/>
        <end position="1552"/>
    </location>
</feature>
<feature type="compositionally biased region" description="Low complexity" evidence="1">
    <location>
        <begin position="1148"/>
        <end position="1165"/>
    </location>
</feature>